<feature type="transmembrane region" description="Helical" evidence="1">
    <location>
        <begin position="21"/>
        <end position="45"/>
    </location>
</feature>
<keyword evidence="1" id="KW-0812">Transmembrane</keyword>
<dbReference type="RefSeq" id="WP_007185761.1">
    <property type="nucleotide sequence ID" value="NZ_AKGD01000002.1"/>
</dbReference>
<dbReference type="AlphaFoldDB" id="I8T669"/>
<dbReference type="Proteomes" id="UP000003704">
    <property type="component" value="Unassembled WGS sequence"/>
</dbReference>
<dbReference type="OrthoDB" id="7064162at2"/>
<reference evidence="2 3" key="1">
    <citation type="journal article" date="2012" name="J. Bacteriol.">
        <title>Genome Sequence of n-Alkane-Degrading Hydrocarboniphaga effusa Strain AP103T (ATCC BAA-332T).</title>
        <authorList>
            <person name="Chang H.K."/>
            <person name="Zylstra G.J."/>
            <person name="Chae J.C."/>
        </authorList>
    </citation>
    <scope>NUCLEOTIDE SEQUENCE [LARGE SCALE GENOMIC DNA]</scope>
    <source>
        <strain evidence="2 3">AP103</strain>
    </source>
</reference>
<keyword evidence="1" id="KW-0472">Membrane</keyword>
<name>I8T669_9GAMM</name>
<keyword evidence="1" id="KW-1133">Transmembrane helix</keyword>
<organism evidence="2 3">
    <name type="scientific">Hydrocarboniphaga effusa AP103</name>
    <dbReference type="NCBI Taxonomy" id="1172194"/>
    <lineage>
        <taxon>Bacteria</taxon>
        <taxon>Pseudomonadati</taxon>
        <taxon>Pseudomonadota</taxon>
        <taxon>Gammaproteobacteria</taxon>
        <taxon>Nevskiales</taxon>
        <taxon>Nevskiaceae</taxon>
        <taxon>Hydrocarboniphaga</taxon>
    </lineage>
</organism>
<evidence type="ECO:0000313" key="2">
    <source>
        <dbReference type="EMBL" id="EIT69238.1"/>
    </source>
</evidence>
<proteinExistence type="predicted"/>
<accession>I8T669</accession>
<dbReference type="EMBL" id="AKGD01000002">
    <property type="protein sequence ID" value="EIT69238.1"/>
    <property type="molecule type" value="Genomic_DNA"/>
</dbReference>
<gene>
    <name evidence="2" type="ORF">WQQ_28200</name>
</gene>
<dbReference type="STRING" id="1172194.WQQ_28200"/>
<comment type="caution">
    <text evidence="2">The sequence shown here is derived from an EMBL/GenBank/DDBJ whole genome shotgun (WGS) entry which is preliminary data.</text>
</comment>
<evidence type="ECO:0000313" key="3">
    <source>
        <dbReference type="Proteomes" id="UP000003704"/>
    </source>
</evidence>
<evidence type="ECO:0000256" key="1">
    <source>
        <dbReference type="SAM" id="Phobius"/>
    </source>
</evidence>
<keyword evidence="3" id="KW-1185">Reference proteome</keyword>
<protein>
    <submittedName>
        <fullName evidence="2">Uncharacterized protein</fullName>
    </submittedName>
</protein>
<sequence>MARMISRQPLRLRAMQITTARGFAYGRLIFWLALTGWGYASWFLATPIAANMRERINDLSVVPGAGLIMRDPEGIFYHVNTEGQSRAIFPELAPPVYQQACLDCTLVTGEQLSQTNDFCITGIPKHLPQLDFEIPCHTWAPQGTGRRVISFGLFIAPLLLFWALRALLQKQQPQPVH</sequence>
<feature type="transmembrane region" description="Helical" evidence="1">
    <location>
        <begin position="148"/>
        <end position="168"/>
    </location>
</feature>